<sequence>MWYTDYTSLAGTATQISYSFNRPVNSFSLQIQDLDRGNTFIDAVTFLAYQADGSVLNLSSTDATVVNNTAYTDLSGNTISGIQNNADGSANGTVQVTFNKPIVSFTIVYKNDIGAGQPDPGLQYIGIDYMTWCTQANVATTLSGPARAIAGPRVTYTATTTASGDFAATGVRPVVQLSPGLNSQDLNFPANSSYNNTSGLLTLPLIQTLNPGVANTAIISFNMPSTTVTGRASSTIDTDDADPSDNNGSLAAANVTTTVNRAPTAQAKSATVSANTAAFTALPALTGNDPDGDPLTYTFASIPAAGFGVLYYNNGGGRIAVTANTALTADQVATLEFKRGTTATPTTATLQYFVSDPYGGRSANVNYALTVADQPAVYSSPNVFYRTSTGSGEIFASVTDPDGSITRATILTGNLPTNMLFDDRNAGSGNFYRNGTGNIAVGTYNFTVTTFNGTGGTTASVPVTIKIIASDNAATYSTNNRFNRDGLSNGSTLATVTDPDTDVTSATLVTGPLANAMTLDATTGRIVVTGTSVPFAGTYNYTVTTQDAAGGTSTAIPVTITVFDDTEAIYSVVAAPTGGYANGASLATVSDADGAVNTATALSGTTALPAGVGLDAVTGRFFVADRTKLVKGTYPVQVRTTDVTGGITTQTVNIVIKNNPLPVTLVAFGAQAAGLNARLNWKTAQELNNDRFVVERSFDARNFVAVGQVKGQGSTQSVSTYDYTDVQVASQAPAGLVYYRLRQVDTDGTEALSEVQAVRFGLTASKLMDVYPNPATAIQDAKLDLSGAPAGTYQVTLVDMTGRVLRTFRQNGGTVQELQLTNLPNGTYLVQVQGNGQSFSRRVVKQ</sequence>
<dbReference type="AlphaFoldDB" id="A0A1H3HSW0"/>
<keyword evidence="3" id="KW-1185">Reference proteome</keyword>
<protein>
    <submittedName>
        <fullName evidence="2">Por secretion system C-terminal sorting domain-containing protein</fullName>
    </submittedName>
</protein>
<feature type="domain" description="Secretion system C-terminal sorting" evidence="1">
    <location>
        <begin position="770"/>
        <end position="843"/>
    </location>
</feature>
<dbReference type="STRING" id="651662.SAMN04488069_106129"/>
<dbReference type="InterPro" id="IPR013783">
    <property type="entry name" value="Ig-like_fold"/>
</dbReference>
<reference evidence="3" key="1">
    <citation type="submission" date="2016-10" db="EMBL/GenBank/DDBJ databases">
        <authorList>
            <person name="Varghese N."/>
            <person name="Submissions S."/>
        </authorList>
    </citation>
    <scope>NUCLEOTIDE SEQUENCE [LARGE SCALE GENOMIC DNA]</scope>
    <source>
        <strain evidence="3">CGMCC 1.8975</strain>
    </source>
</reference>
<dbReference type="Proteomes" id="UP000199249">
    <property type="component" value="Unassembled WGS sequence"/>
</dbReference>
<dbReference type="InterPro" id="IPR026444">
    <property type="entry name" value="Secre_tail"/>
</dbReference>
<dbReference type="NCBIfam" id="TIGR04183">
    <property type="entry name" value="Por_Secre_tail"/>
    <property type="match status" value="1"/>
</dbReference>
<accession>A0A1H3HSW0</accession>
<name>A0A1H3HSW0_9BACT</name>
<dbReference type="Gene3D" id="2.60.40.10">
    <property type="entry name" value="Immunoglobulins"/>
    <property type="match status" value="1"/>
</dbReference>
<dbReference type="EMBL" id="FNOV01000006">
    <property type="protein sequence ID" value="SDY18315.1"/>
    <property type="molecule type" value="Genomic_DNA"/>
</dbReference>
<evidence type="ECO:0000313" key="2">
    <source>
        <dbReference type="EMBL" id="SDY18315.1"/>
    </source>
</evidence>
<proteinExistence type="predicted"/>
<organism evidence="2 3">
    <name type="scientific">Hymenobacter psychrophilus</name>
    <dbReference type="NCBI Taxonomy" id="651662"/>
    <lineage>
        <taxon>Bacteria</taxon>
        <taxon>Pseudomonadati</taxon>
        <taxon>Bacteroidota</taxon>
        <taxon>Cytophagia</taxon>
        <taxon>Cytophagales</taxon>
        <taxon>Hymenobacteraceae</taxon>
        <taxon>Hymenobacter</taxon>
    </lineage>
</organism>
<dbReference type="Pfam" id="PF18962">
    <property type="entry name" value="Por_Secre_tail"/>
    <property type="match status" value="1"/>
</dbReference>
<evidence type="ECO:0000313" key="3">
    <source>
        <dbReference type="Proteomes" id="UP000199249"/>
    </source>
</evidence>
<gene>
    <name evidence="2" type="ORF">SAMN04488069_106129</name>
</gene>
<evidence type="ECO:0000259" key="1">
    <source>
        <dbReference type="Pfam" id="PF18962"/>
    </source>
</evidence>